<evidence type="ECO:0000256" key="1">
    <source>
        <dbReference type="ARBA" id="ARBA00004162"/>
    </source>
</evidence>
<accession>A0A2A4YCR2</accession>
<dbReference type="EMBL" id="NVUU01000101">
    <property type="protein sequence ID" value="PCI92481.1"/>
    <property type="molecule type" value="Genomic_DNA"/>
</dbReference>
<dbReference type="AlphaFoldDB" id="A0A2A4YCR2"/>
<dbReference type="InterPro" id="IPR003849">
    <property type="entry name" value="Preprotein_translocase_YajC"/>
</dbReference>
<evidence type="ECO:0000256" key="4">
    <source>
        <dbReference type="ARBA" id="ARBA00022475"/>
    </source>
</evidence>
<evidence type="ECO:0000256" key="2">
    <source>
        <dbReference type="ARBA" id="ARBA00006742"/>
    </source>
</evidence>
<keyword evidence="5" id="KW-0812">Transmembrane</keyword>
<evidence type="ECO:0000313" key="10">
    <source>
        <dbReference type="EMBL" id="PCI92481.1"/>
    </source>
</evidence>
<dbReference type="Proteomes" id="UP000217838">
    <property type="component" value="Unassembled WGS sequence"/>
</dbReference>
<evidence type="ECO:0000256" key="7">
    <source>
        <dbReference type="ARBA" id="ARBA00022989"/>
    </source>
</evidence>
<sequence>KRRKKLEKQRSSMQVGAKVTAMGIIGTVDKIEEKTVILEMIDGSKIEVIKQAVTDVVPDESKQADKNIKIPTS</sequence>
<evidence type="ECO:0000256" key="6">
    <source>
        <dbReference type="ARBA" id="ARBA00022927"/>
    </source>
</evidence>
<protein>
    <submittedName>
        <fullName evidence="10">Preprotein translocase subunit YajC</fullName>
    </submittedName>
</protein>
<keyword evidence="9" id="KW-0472">Membrane</keyword>
<dbReference type="PANTHER" id="PTHR33909:SF1">
    <property type="entry name" value="SEC TRANSLOCON ACCESSORY COMPLEX SUBUNIT YAJC"/>
    <property type="match status" value="1"/>
</dbReference>
<keyword evidence="6" id="KW-0653">Protein transport</keyword>
<evidence type="ECO:0000256" key="5">
    <source>
        <dbReference type="ARBA" id="ARBA00022692"/>
    </source>
</evidence>
<evidence type="ECO:0000256" key="8">
    <source>
        <dbReference type="ARBA" id="ARBA00023010"/>
    </source>
</evidence>
<evidence type="ECO:0000256" key="9">
    <source>
        <dbReference type="ARBA" id="ARBA00023136"/>
    </source>
</evidence>
<gene>
    <name evidence="10" type="primary">yajC</name>
    <name evidence="10" type="ORF">COB11_07290</name>
</gene>
<keyword evidence="3" id="KW-0813">Transport</keyword>
<comment type="subcellular location">
    <subcellularLocation>
        <location evidence="1">Cell membrane</location>
        <topology evidence="1">Single-pass membrane protein</topology>
    </subcellularLocation>
</comment>
<feature type="non-terminal residue" evidence="10">
    <location>
        <position position="1"/>
    </location>
</feature>
<evidence type="ECO:0000256" key="3">
    <source>
        <dbReference type="ARBA" id="ARBA00022448"/>
    </source>
</evidence>
<evidence type="ECO:0000313" key="11">
    <source>
        <dbReference type="Proteomes" id="UP000217838"/>
    </source>
</evidence>
<reference evidence="11" key="1">
    <citation type="submission" date="2017-08" db="EMBL/GenBank/DDBJ databases">
        <title>A dynamic microbial community with high functional redundancy inhabits the cold, oxic subseafloor aquifer.</title>
        <authorList>
            <person name="Tully B.J."/>
            <person name="Wheat C.G."/>
            <person name="Glazer B.T."/>
            <person name="Huber J.A."/>
        </authorList>
    </citation>
    <scope>NUCLEOTIDE SEQUENCE [LARGE SCALE GENOMIC DNA]</scope>
</reference>
<dbReference type="GO" id="GO:0015031">
    <property type="term" value="P:protein transport"/>
    <property type="evidence" value="ECO:0007669"/>
    <property type="project" value="UniProtKB-KW"/>
</dbReference>
<dbReference type="PANTHER" id="PTHR33909">
    <property type="entry name" value="SEC TRANSLOCON ACCESSORY COMPLEX SUBUNIT YAJC"/>
    <property type="match status" value="1"/>
</dbReference>
<comment type="similarity">
    <text evidence="2">Belongs to the YajC family.</text>
</comment>
<dbReference type="Pfam" id="PF02699">
    <property type="entry name" value="YajC"/>
    <property type="match status" value="1"/>
</dbReference>
<keyword evidence="8" id="KW-0811">Translocation</keyword>
<dbReference type="NCBIfam" id="TIGR00739">
    <property type="entry name" value="yajC"/>
    <property type="match status" value="1"/>
</dbReference>
<keyword evidence="7" id="KW-1133">Transmembrane helix</keyword>
<comment type="caution">
    <text evidence="10">The sequence shown here is derived from an EMBL/GenBank/DDBJ whole genome shotgun (WGS) entry which is preliminary data.</text>
</comment>
<keyword evidence="4" id="KW-1003">Cell membrane</keyword>
<organism evidence="10 11">
    <name type="scientific">Aerophobetes bacterium</name>
    <dbReference type="NCBI Taxonomy" id="2030807"/>
    <lineage>
        <taxon>Bacteria</taxon>
        <taxon>Candidatus Aerophobota</taxon>
    </lineage>
</organism>
<dbReference type="GO" id="GO:0005886">
    <property type="term" value="C:plasma membrane"/>
    <property type="evidence" value="ECO:0007669"/>
    <property type="project" value="UniProtKB-SubCell"/>
</dbReference>
<proteinExistence type="inferred from homology"/>
<dbReference type="SMART" id="SM01323">
    <property type="entry name" value="YajC"/>
    <property type="match status" value="1"/>
</dbReference>
<name>A0A2A4YCR2_UNCAE</name>